<name>A0A426YGJ1_ENSVE</name>
<evidence type="ECO:0000256" key="2">
    <source>
        <dbReference type="SAM" id="Phobius"/>
    </source>
</evidence>
<keyword evidence="2" id="KW-0472">Membrane</keyword>
<dbReference type="AlphaFoldDB" id="A0A426YGJ1"/>
<sequence>MEAAERAMAGKQDRGWHPKGGPQLSMTLALGTTSRAATAGKYACVLGYALFDLILSSLFLSLLLSPISSFDGG</sequence>
<protein>
    <submittedName>
        <fullName evidence="3">Uncharacterized protein</fullName>
    </submittedName>
</protein>
<dbReference type="Proteomes" id="UP000287651">
    <property type="component" value="Unassembled WGS sequence"/>
</dbReference>
<keyword evidence="2" id="KW-1133">Transmembrane helix</keyword>
<accession>A0A426YGJ1</accession>
<feature type="transmembrane region" description="Helical" evidence="2">
    <location>
        <begin position="42"/>
        <end position="64"/>
    </location>
</feature>
<keyword evidence="2" id="KW-0812">Transmembrane</keyword>
<organism evidence="3 4">
    <name type="scientific">Ensete ventricosum</name>
    <name type="common">Abyssinian banana</name>
    <name type="synonym">Musa ensete</name>
    <dbReference type="NCBI Taxonomy" id="4639"/>
    <lineage>
        <taxon>Eukaryota</taxon>
        <taxon>Viridiplantae</taxon>
        <taxon>Streptophyta</taxon>
        <taxon>Embryophyta</taxon>
        <taxon>Tracheophyta</taxon>
        <taxon>Spermatophyta</taxon>
        <taxon>Magnoliopsida</taxon>
        <taxon>Liliopsida</taxon>
        <taxon>Zingiberales</taxon>
        <taxon>Musaceae</taxon>
        <taxon>Ensete</taxon>
    </lineage>
</organism>
<evidence type="ECO:0000313" key="4">
    <source>
        <dbReference type="Proteomes" id="UP000287651"/>
    </source>
</evidence>
<comment type="caution">
    <text evidence="3">The sequence shown here is derived from an EMBL/GenBank/DDBJ whole genome shotgun (WGS) entry which is preliminary data.</text>
</comment>
<evidence type="ECO:0000256" key="1">
    <source>
        <dbReference type="SAM" id="MobiDB-lite"/>
    </source>
</evidence>
<reference evidence="3 4" key="1">
    <citation type="journal article" date="2014" name="Agronomy (Basel)">
        <title>A Draft Genome Sequence for Ensete ventricosum, the Drought-Tolerant Tree Against Hunger.</title>
        <authorList>
            <person name="Harrison J."/>
            <person name="Moore K.A."/>
            <person name="Paszkiewicz K."/>
            <person name="Jones T."/>
            <person name="Grant M."/>
            <person name="Ambacheew D."/>
            <person name="Muzemil S."/>
            <person name="Studholme D.J."/>
        </authorList>
    </citation>
    <scope>NUCLEOTIDE SEQUENCE [LARGE SCALE GENOMIC DNA]</scope>
</reference>
<evidence type="ECO:0000313" key="3">
    <source>
        <dbReference type="EMBL" id="RRT50845.1"/>
    </source>
</evidence>
<gene>
    <name evidence="3" type="ORF">B296_00051469</name>
</gene>
<feature type="region of interest" description="Disordered" evidence="1">
    <location>
        <begin position="1"/>
        <end position="20"/>
    </location>
</feature>
<proteinExistence type="predicted"/>
<dbReference type="EMBL" id="AMZH03012538">
    <property type="protein sequence ID" value="RRT50845.1"/>
    <property type="molecule type" value="Genomic_DNA"/>
</dbReference>